<dbReference type="OrthoDB" id="4349176at2759"/>
<feature type="compositionally biased region" description="Basic and acidic residues" evidence="1">
    <location>
        <begin position="74"/>
        <end position="86"/>
    </location>
</feature>
<feature type="region of interest" description="Disordered" evidence="1">
    <location>
        <begin position="1"/>
        <end position="127"/>
    </location>
</feature>
<proteinExistence type="predicted"/>
<dbReference type="AlphaFoldDB" id="A0A5N6YTY8"/>
<feature type="region of interest" description="Disordered" evidence="1">
    <location>
        <begin position="167"/>
        <end position="189"/>
    </location>
</feature>
<keyword evidence="3" id="KW-1185">Reference proteome</keyword>
<evidence type="ECO:0000313" key="3">
    <source>
        <dbReference type="Proteomes" id="UP000327118"/>
    </source>
</evidence>
<evidence type="ECO:0000256" key="1">
    <source>
        <dbReference type="SAM" id="MobiDB-lite"/>
    </source>
</evidence>
<dbReference type="EMBL" id="ML739380">
    <property type="protein sequence ID" value="KAE8348897.1"/>
    <property type="molecule type" value="Genomic_DNA"/>
</dbReference>
<feature type="compositionally biased region" description="Polar residues" evidence="1">
    <location>
        <begin position="167"/>
        <end position="188"/>
    </location>
</feature>
<reference evidence="3" key="1">
    <citation type="submission" date="2019-04" db="EMBL/GenBank/DDBJ databases">
        <title>Friends and foes A comparative genomics studyof 23 Aspergillus species from section Flavi.</title>
        <authorList>
            <consortium name="DOE Joint Genome Institute"/>
            <person name="Kjaerbolling I."/>
            <person name="Vesth T."/>
            <person name="Frisvad J.C."/>
            <person name="Nybo J.L."/>
            <person name="Theobald S."/>
            <person name="Kildgaard S."/>
            <person name="Isbrandt T."/>
            <person name="Kuo A."/>
            <person name="Sato A."/>
            <person name="Lyhne E.K."/>
            <person name="Kogle M.E."/>
            <person name="Wiebenga A."/>
            <person name="Kun R.S."/>
            <person name="Lubbers R.J."/>
            <person name="Makela M.R."/>
            <person name="Barry K."/>
            <person name="Chovatia M."/>
            <person name="Clum A."/>
            <person name="Daum C."/>
            <person name="Haridas S."/>
            <person name="He G."/>
            <person name="LaButti K."/>
            <person name="Lipzen A."/>
            <person name="Mondo S."/>
            <person name="Riley R."/>
            <person name="Salamov A."/>
            <person name="Simmons B.A."/>
            <person name="Magnuson J.K."/>
            <person name="Henrissat B."/>
            <person name="Mortensen U.H."/>
            <person name="Larsen T.O."/>
            <person name="Devries R.P."/>
            <person name="Grigoriev I.V."/>
            <person name="Machida M."/>
            <person name="Baker S.E."/>
            <person name="Andersen M.R."/>
        </authorList>
    </citation>
    <scope>NUCLEOTIDE SEQUENCE [LARGE SCALE GENOMIC DNA]</scope>
    <source>
        <strain evidence="3">CBS 553.77</strain>
    </source>
</reference>
<feature type="compositionally biased region" description="Polar residues" evidence="1">
    <location>
        <begin position="114"/>
        <end position="124"/>
    </location>
</feature>
<sequence length="257" mass="28565">MNPIDLSSLEGPPIIHRPHSTNPSNLPSIRLDWSPVPLESFDGMPSRPPRPASADPVSSSRKKSPSTVSRVNWYRRDRSNIQRPERLTPGNGIHNDSAERRIDYSPMHRPSSHLGHSSPQSPCNSHIGLERHTRTQEVSPPHQIIWLDEQNTWVRADIAASMPPYQANGNLSPDGLNTRQVSTSTPSRSMDIYFSTNGDREAGIATSPPPPYERHIFDQPISSPRASPGEHSSQMTVHNSMWAAVAGRRAHRAHFGN</sequence>
<evidence type="ECO:0000313" key="2">
    <source>
        <dbReference type="EMBL" id="KAE8348897.1"/>
    </source>
</evidence>
<feature type="compositionally biased region" description="Low complexity" evidence="1">
    <location>
        <begin position="52"/>
        <end position="70"/>
    </location>
</feature>
<dbReference type="Proteomes" id="UP000327118">
    <property type="component" value="Unassembled WGS sequence"/>
</dbReference>
<protein>
    <submittedName>
        <fullName evidence="2">Uncharacterized protein</fullName>
    </submittedName>
</protein>
<name>A0A5N6YTY8_9EURO</name>
<organism evidence="2 3">
    <name type="scientific">Aspergillus coremiiformis</name>
    <dbReference type="NCBI Taxonomy" id="138285"/>
    <lineage>
        <taxon>Eukaryota</taxon>
        <taxon>Fungi</taxon>
        <taxon>Dikarya</taxon>
        <taxon>Ascomycota</taxon>
        <taxon>Pezizomycotina</taxon>
        <taxon>Eurotiomycetes</taxon>
        <taxon>Eurotiomycetidae</taxon>
        <taxon>Eurotiales</taxon>
        <taxon>Aspergillaceae</taxon>
        <taxon>Aspergillus</taxon>
        <taxon>Aspergillus subgen. Circumdati</taxon>
    </lineage>
</organism>
<accession>A0A5N6YTY8</accession>
<gene>
    <name evidence="2" type="ORF">BDV28DRAFT_74190</name>
</gene>